<dbReference type="GO" id="GO:0004364">
    <property type="term" value="F:glutathione transferase activity"/>
    <property type="evidence" value="ECO:0007669"/>
    <property type="project" value="TreeGrafter"/>
</dbReference>
<sequence>MTSAAVIGLSPHYATVILTAVGNWLVLMWMALKVGSARKEHGIKYPLLYENVVTSKFDLVQRAHQNSLEWNTSFLCRLFLFIGGLSLPLSCAAAGTVYNAGRYFYAKGYYGGNPHKGLWGLYGLFYLIGATVFTAYKTFTTGV</sequence>
<dbReference type="GO" id="GO:0005635">
    <property type="term" value="C:nuclear envelope"/>
    <property type="evidence" value="ECO:0007669"/>
    <property type="project" value="TreeGrafter"/>
</dbReference>
<dbReference type="Proteomes" id="UP000218209">
    <property type="component" value="Unassembled WGS sequence"/>
</dbReference>
<evidence type="ECO:0000256" key="5">
    <source>
        <dbReference type="SAM" id="Phobius"/>
    </source>
</evidence>
<proteinExistence type="predicted"/>
<dbReference type="OrthoDB" id="410651at2759"/>
<dbReference type="GO" id="GO:0006691">
    <property type="term" value="P:leukotriene metabolic process"/>
    <property type="evidence" value="ECO:0007669"/>
    <property type="project" value="UniProtKB-ARBA"/>
</dbReference>
<dbReference type="Pfam" id="PF01124">
    <property type="entry name" value="MAPEG"/>
    <property type="match status" value="1"/>
</dbReference>
<dbReference type="InterPro" id="IPR001129">
    <property type="entry name" value="Membr-assoc_MAPEG"/>
</dbReference>
<evidence type="ECO:0008006" key="8">
    <source>
        <dbReference type="Google" id="ProtNLM"/>
    </source>
</evidence>
<comment type="subcellular location">
    <subcellularLocation>
        <location evidence="1">Membrane</location>
        <topology evidence="1">Multi-pass membrane protein</topology>
    </subcellularLocation>
</comment>
<keyword evidence="7" id="KW-1185">Reference proteome</keyword>
<dbReference type="AlphaFoldDB" id="A0A1X6PGZ7"/>
<evidence type="ECO:0000313" key="7">
    <source>
        <dbReference type="Proteomes" id="UP000218209"/>
    </source>
</evidence>
<keyword evidence="4 5" id="KW-0472">Membrane</keyword>
<accession>A0A1X6PGZ7</accession>
<dbReference type="InterPro" id="IPR050997">
    <property type="entry name" value="MAPEG"/>
</dbReference>
<dbReference type="InterPro" id="IPR023352">
    <property type="entry name" value="MAPEG-like_dom_sf"/>
</dbReference>
<evidence type="ECO:0000256" key="2">
    <source>
        <dbReference type="ARBA" id="ARBA00022692"/>
    </source>
</evidence>
<evidence type="ECO:0000256" key="4">
    <source>
        <dbReference type="ARBA" id="ARBA00023136"/>
    </source>
</evidence>
<dbReference type="GO" id="GO:0004602">
    <property type="term" value="F:glutathione peroxidase activity"/>
    <property type="evidence" value="ECO:0007669"/>
    <property type="project" value="TreeGrafter"/>
</dbReference>
<protein>
    <recommendedName>
        <fullName evidence="8">Microsomal glutathione S-transferase 3</fullName>
    </recommendedName>
</protein>
<dbReference type="Gene3D" id="1.20.120.550">
    <property type="entry name" value="Membrane associated eicosanoid/glutathione metabolism-like domain"/>
    <property type="match status" value="1"/>
</dbReference>
<feature type="transmembrane region" description="Helical" evidence="5">
    <location>
        <begin position="12"/>
        <end position="32"/>
    </location>
</feature>
<dbReference type="GO" id="GO:0016020">
    <property type="term" value="C:membrane"/>
    <property type="evidence" value="ECO:0007669"/>
    <property type="project" value="UniProtKB-SubCell"/>
</dbReference>
<evidence type="ECO:0000256" key="1">
    <source>
        <dbReference type="ARBA" id="ARBA00004141"/>
    </source>
</evidence>
<dbReference type="PANTHER" id="PTHR10250:SF26">
    <property type="entry name" value="GLUTATHIONE S-TRANSFERASE 3, MITOCHONDRIAL"/>
    <property type="match status" value="1"/>
</dbReference>
<dbReference type="GO" id="GO:0005783">
    <property type="term" value="C:endoplasmic reticulum"/>
    <property type="evidence" value="ECO:0007669"/>
    <property type="project" value="TreeGrafter"/>
</dbReference>
<dbReference type="EMBL" id="KV918781">
    <property type="protein sequence ID" value="OSX80045.1"/>
    <property type="molecule type" value="Genomic_DNA"/>
</dbReference>
<name>A0A1X6PGZ7_PORUM</name>
<organism evidence="6 7">
    <name type="scientific">Porphyra umbilicalis</name>
    <name type="common">Purple laver</name>
    <name type="synonym">Red alga</name>
    <dbReference type="NCBI Taxonomy" id="2786"/>
    <lineage>
        <taxon>Eukaryota</taxon>
        <taxon>Rhodophyta</taxon>
        <taxon>Bangiophyceae</taxon>
        <taxon>Bangiales</taxon>
        <taxon>Bangiaceae</taxon>
        <taxon>Porphyra</taxon>
    </lineage>
</organism>
<evidence type="ECO:0000256" key="3">
    <source>
        <dbReference type="ARBA" id="ARBA00022989"/>
    </source>
</evidence>
<gene>
    <name evidence="6" type="ORF">BU14_0060s0011</name>
</gene>
<feature type="transmembrane region" description="Helical" evidence="5">
    <location>
        <begin position="74"/>
        <end position="98"/>
    </location>
</feature>
<dbReference type="PANTHER" id="PTHR10250">
    <property type="entry name" value="MICROSOMAL GLUTATHIONE S-TRANSFERASE"/>
    <property type="match status" value="1"/>
</dbReference>
<keyword evidence="2 5" id="KW-0812">Transmembrane</keyword>
<evidence type="ECO:0000313" key="6">
    <source>
        <dbReference type="EMBL" id="OSX80045.1"/>
    </source>
</evidence>
<reference evidence="6 7" key="1">
    <citation type="submission" date="2017-03" db="EMBL/GenBank/DDBJ databases">
        <title>WGS assembly of Porphyra umbilicalis.</title>
        <authorList>
            <person name="Brawley S.H."/>
            <person name="Blouin N.A."/>
            <person name="Ficko-Blean E."/>
            <person name="Wheeler G.L."/>
            <person name="Lohr M."/>
            <person name="Goodson H.V."/>
            <person name="Jenkins J.W."/>
            <person name="Blaby-Haas C.E."/>
            <person name="Helliwell K.E."/>
            <person name="Chan C."/>
            <person name="Marriage T."/>
            <person name="Bhattacharya D."/>
            <person name="Klein A.S."/>
            <person name="Badis Y."/>
            <person name="Brodie J."/>
            <person name="Cao Y."/>
            <person name="Collen J."/>
            <person name="Dittami S.M."/>
            <person name="Gachon C.M."/>
            <person name="Green B.R."/>
            <person name="Karpowicz S."/>
            <person name="Kim J.W."/>
            <person name="Kudahl U."/>
            <person name="Lin S."/>
            <person name="Michel G."/>
            <person name="Mittag M."/>
            <person name="Olson B.J."/>
            <person name="Pangilinan J."/>
            <person name="Peng Y."/>
            <person name="Qiu H."/>
            <person name="Shu S."/>
            <person name="Singer J.T."/>
            <person name="Smith A.G."/>
            <person name="Sprecher B.N."/>
            <person name="Wagner V."/>
            <person name="Wang W."/>
            <person name="Wang Z.-Y."/>
            <person name="Yan J."/>
            <person name="Yarish C."/>
            <person name="Zoeuner-Riek S."/>
            <person name="Zhuang Y."/>
            <person name="Zou Y."/>
            <person name="Lindquist E.A."/>
            <person name="Grimwood J."/>
            <person name="Barry K."/>
            <person name="Rokhsar D.S."/>
            <person name="Schmutz J."/>
            <person name="Stiller J.W."/>
            <person name="Grossman A.R."/>
            <person name="Prochnik S.E."/>
        </authorList>
    </citation>
    <scope>NUCLEOTIDE SEQUENCE [LARGE SCALE GENOMIC DNA]</scope>
    <source>
        <strain evidence="6">4086291</strain>
    </source>
</reference>
<keyword evidence="3 5" id="KW-1133">Transmembrane helix</keyword>
<dbReference type="SUPFAM" id="SSF161084">
    <property type="entry name" value="MAPEG domain-like"/>
    <property type="match status" value="1"/>
</dbReference>
<feature type="transmembrane region" description="Helical" evidence="5">
    <location>
        <begin position="118"/>
        <end position="136"/>
    </location>
</feature>